<accession>A0A966DW67</accession>
<dbReference type="InterPro" id="IPR036869">
    <property type="entry name" value="J_dom_sf"/>
</dbReference>
<dbReference type="PRINTS" id="PR00625">
    <property type="entry name" value="JDOMAIN"/>
</dbReference>
<protein>
    <submittedName>
        <fullName evidence="4">DnaJ domain-containing protein</fullName>
    </submittedName>
</protein>
<evidence type="ECO:0000256" key="2">
    <source>
        <dbReference type="SAM" id="Phobius"/>
    </source>
</evidence>
<name>A0A966DW67_9SPHI</name>
<sequence length="296" mass="32669">MKDFYYILGTDSRCTPDELNEAYRKLSQKLAPALGEEDYFLQSHFKEITEAYEILSDPIKRKRYDEVVKKTHKKQLANFKAKNLGIVTVGALILFTALFGFYVVRLLSANGKSNQPVAVTQAPIVAAVPTKIQHHKKKHHAKAVAKAIPVIPVKKDSVARVAVVKPPIIVAAATAKNLATQSKIQPVVKAPPVTTSPTTTPPSKSEIVITAPITKVTPSTATVARTYAPVDSSYTTYLKPTAEQTYLHQQADYMSNVLTVLPNHSKIKVLAKGSTFYKISYNDQIGYIPRWTIIKP</sequence>
<dbReference type="PROSITE" id="PS00636">
    <property type="entry name" value="DNAJ_1"/>
    <property type="match status" value="1"/>
</dbReference>
<dbReference type="InterPro" id="IPR018253">
    <property type="entry name" value="DnaJ_domain_CS"/>
</dbReference>
<feature type="transmembrane region" description="Helical" evidence="2">
    <location>
        <begin position="83"/>
        <end position="104"/>
    </location>
</feature>
<keyword evidence="5" id="KW-1185">Reference proteome</keyword>
<dbReference type="Gene3D" id="2.30.30.40">
    <property type="entry name" value="SH3 Domains"/>
    <property type="match status" value="1"/>
</dbReference>
<dbReference type="InterPro" id="IPR003646">
    <property type="entry name" value="SH3-like_bac-type"/>
</dbReference>
<comment type="caution">
    <text evidence="4">The sequence shown here is derived from an EMBL/GenBank/DDBJ whole genome shotgun (WGS) entry which is preliminary data.</text>
</comment>
<reference evidence="4" key="1">
    <citation type="submission" date="2020-01" db="EMBL/GenBank/DDBJ databases">
        <authorList>
            <person name="Seo Y.L."/>
        </authorList>
    </citation>
    <scope>NUCLEOTIDE SEQUENCE</scope>
    <source>
        <strain evidence="4">R11</strain>
    </source>
</reference>
<dbReference type="GO" id="GO:0051082">
    <property type="term" value="F:unfolded protein binding"/>
    <property type="evidence" value="ECO:0007669"/>
    <property type="project" value="TreeGrafter"/>
</dbReference>
<dbReference type="SUPFAM" id="SSF46565">
    <property type="entry name" value="Chaperone J-domain"/>
    <property type="match status" value="1"/>
</dbReference>
<dbReference type="PANTHER" id="PTHR43096:SF52">
    <property type="entry name" value="DNAJ HOMOLOG 1, MITOCHONDRIAL-RELATED"/>
    <property type="match status" value="1"/>
</dbReference>
<dbReference type="AlphaFoldDB" id="A0A966DW67"/>
<dbReference type="InterPro" id="IPR001623">
    <property type="entry name" value="DnaJ_domain"/>
</dbReference>
<keyword evidence="2" id="KW-0472">Membrane</keyword>
<dbReference type="RefSeq" id="WP_166587127.1">
    <property type="nucleotide sequence ID" value="NZ_WWEO01000044.1"/>
</dbReference>
<dbReference type="GO" id="GO:0005737">
    <property type="term" value="C:cytoplasm"/>
    <property type="evidence" value="ECO:0007669"/>
    <property type="project" value="TreeGrafter"/>
</dbReference>
<dbReference type="Gene3D" id="1.10.287.110">
    <property type="entry name" value="DnaJ domain"/>
    <property type="match status" value="1"/>
</dbReference>
<gene>
    <name evidence="4" type="ORF">GSY63_17440</name>
</gene>
<evidence type="ECO:0000313" key="5">
    <source>
        <dbReference type="Proteomes" id="UP000638732"/>
    </source>
</evidence>
<dbReference type="PROSITE" id="PS50076">
    <property type="entry name" value="DNAJ_2"/>
    <property type="match status" value="1"/>
</dbReference>
<evidence type="ECO:0000259" key="3">
    <source>
        <dbReference type="PROSITE" id="PS50076"/>
    </source>
</evidence>
<keyword evidence="2" id="KW-1133">Transmembrane helix</keyword>
<dbReference type="EMBL" id="WWEO01000044">
    <property type="protein sequence ID" value="NCD71154.1"/>
    <property type="molecule type" value="Genomic_DNA"/>
</dbReference>
<keyword evidence="1" id="KW-0143">Chaperone</keyword>
<evidence type="ECO:0000313" key="4">
    <source>
        <dbReference type="EMBL" id="NCD71154.1"/>
    </source>
</evidence>
<dbReference type="PANTHER" id="PTHR43096">
    <property type="entry name" value="DNAJ HOMOLOG 1, MITOCHONDRIAL-RELATED"/>
    <property type="match status" value="1"/>
</dbReference>
<organism evidence="4 5">
    <name type="scientific">Mucilaginibacter agri</name>
    <dbReference type="NCBI Taxonomy" id="2695265"/>
    <lineage>
        <taxon>Bacteria</taxon>
        <taxon>Pseudomonadati</taxon>
        <taxon>Bacteroidota</taxon>
        <taxon>Sphingobacteriia</taxon>
        <taxon>Sphingobacteriales</taxon>
        <taxon>Sphingobacteriaceae</taxon>
        <taxon>Mucilaginibacter</taxon>
    </lineage>
</organism>
<dbReference type="Pfam" id="PF08239">
    <property type="entry name" value="SH3_3"/>
    <property type="match status" value="1"/>
</dbReference>
<dbReference type="Pfam" id="PF00226">
    <property type="entry name" value="DnaJ"/>
    <property type="match status" value="1"/>
</dbReference>
<keyword evidence="2" id="KW-0812">Transmembrane</keyword>
<feature type="domain" description="J" evidence="3">
    <location>
        <begin position="3"/>
        <end position="68"/>
    </location>
</feature>
<proteinExistence type="predicted"/>
<reference evidence="4" key="2">
    <citation type="submission" date="2020-10" db="EMBL/GenBank/DDBJ databases">
        <title>Mucilaginibacter sp. nov., isolated from soil.</title>
        <authorList>
            <person name="Jeon C.O."/>
        </authorList>
    </citation>
    <scope>NUCLEOTIDE SEQUENCE</scope>
    <source>
        <strain evidence="4">R11</strain>
    </source>
</reference>
<dbReference type="SMART" id="SM00271">
    <property type="entry name" value="DnaJ"/>
    <property type="match status" value="1"/>
</dbReference>
<dbReference type="GO" id="GO:0042026">
    <property type="term" value="P:protein refolding"/>
    <property type="evidence" value="ECO:0007669"/>
    <property type="project" value="TreeGrafter"/>
</dbReference>
<dbReference type="CDD" id="cd06257">
    <property type="entry name" value="DnaJ"/>
    <property type="match status" value="1"/>
</dbReference>
<dbReference type="Proteomes" id="UP000638732">
    <property type="component" value="Unassembled WGS sequence"/>
</dbReference>
<evidence type="ECO:0000256" key="1">
    <source>
        <dbReference type="ARBA" id="ARBA00023186"/>
    </source>
</evidence>